<name>A0A1E3R4Q3_9MYCO</name>
<dbReference type="AlphaFoldDB" id="A0A1E3R4Q3"/>
<comment type="caution">
    <text evidence="1">The sequence shown here is derived from an EMBL/GenBank/DDBJ whole genome shotgun (WGS) entry which is preliminary data.</text>
</comment>
<accession>A0A1E3R4Q3</accession>
<organism evidence="1 2">
    <name type="scientific">Mycolicibacterium holsaticum</name>
    <dbReference type="NCBI Taxonomy" id="152142"/>
    <lineage>
        <taxon>Bacteria</taxon>
        <taxon>Bacillati</taxon>
        <taxon>Actinomycetota</taxon>
        <taxon>Actinomycetes</taxon>
        <taxon>Mycobacteriales</taxon>
        <taxon>Mycobacteriaceae</taxon>
        <taxon>Mycolicibacterium</taxon>
    </lineage>
</organism>
<evidence type="ECO:0000313" key="2">
    <source>
        <dbReference type="Proteomes" id="UP000094243"/>
    </source>
</evidence>
<evidence type="ECO:0000313" key="1">
    <source>
        <dbReference type="EMBL" id="ODQ84906.1"/>
    </source>
</evidence>
<dbReference type="OrthoDB" id="5772641at2"/>
<sequence>MRTYQVKVARADRWWMITVPELDGYVRGDGSINVSDTTQARRRADVAREARGFICTVTNQAPSQVDLEIAVDRR</sequence>
<keyword evidence="2" id="KW-1185">Reference proteome</keyword>
<dbReference type="RefSeq" id="WP_069407805.1">
    <property type="nucleotide sequence ID" value="NZ_MIGZ01000224.1"/>
</dbReference>
<dbReference type="EMBL" id="MIGZ01000224">
    <property type="protein sequence ID" value="ODQ84906.1"/>
    <property type="molecule type" value="Genomic_DNA"/>
</dbReference>
<dbReference type="Proteomes" id="UP000094243">
    <property type="component" value="Unassembled WGS sequence"/>
</dbReference>
<gene>
    <name evidence="1" type="ORF">BHQ17_25325</name>
</gene>
<protein>
    <submittedName>
        <fullName evidence="1">Uncharacterized protein</fullName>
    </submittedName>
</protein>
<reference evidence="2" key="1">
    <citation type="submission" date="2016-09" db="EMBL/GenBank/DDBJ databases">
        <authorList>
            <person name="Greninger A.L."/>
            <person name="Jerome K.R."/>
            <person name="Mcnair B."/>
            <person name="Wallis C."/>
            <person name="Fang F."/>
        </authorList>
    </citation>
    <scope>NUCLEOTIDE SEQUENCE [LARGE SCALE GENOMIC DNA]</scope>
    <source>
        <strain evidence="2">M7</strain>
    </source>
</reference>
<proteinExistence type="predicted"/>